<keyword evidence="10" id="KW-1185">Reference proteome</keyword>
<dbReference type="Proteomes" id="UP000199393">
    <property type="component" value="Chromosome I"/>
</dbReference>
<dbReference type="InterPro" id="IPR044049">
    <property type="entry name" value="EccD_transm"/>
</dbReference>
<feature type="transmembrane region" description="Helical" evidence="7">
    <location>
        <begin position="347"/>
        <end position="363"/>
    </location>
</feature>
<feature type="transmembrane region" description="Helical" evidence="7">
    <location>
        <begin position="120"/>
        <end position="141"/>
    </location>
</feature>
<dbReference type="GO" id="GO:0005886">
    <property type="term" value="C:plasma membrane"/>
    <property type="evidence" value="ECO:0007669"/>
    <property type="project" value="UniProtKB-SubCell"/>
</dbReference>
<proteinExistence type="inferred from homology"/>
<feature type="transmembrane region" description="Helical" evidence="7">
    <location>
        <begin position="264"/>
        <end position="283"/>
    </location>
</feature>
<evidence type="ECO:0000256" key="5">
    <source>
        <dbReference type="ARBA" id="ARBA00022989"/>
    </source>
</evidence>
<organism evidence="9 10">
    <name type="scientific">Micromonospora krabiensis</name>
    <dbReference type="NCBI Taxonomy" id="307121"/>
    <lineage>
        <taxon>Bacteria</taxon>
        <taxon>Bacillati</taxon>
        <taxon>Actinomycetota</taxon>
        <taxon>Actinomycetes</taxon>
        <taxon>Micromonosporales</taxon>
        <taxon>Micromonosporaceae</taxon>
        <taxon>Micromonospora</taxon>
    </lineage>
</organism>
<dbReference type="Pfam" id="PF19053">
    <property type="entry name" value="EccD"/>
    <property type="match status" value="1"/>
</dbReference>
<sequence>MSVTAPAEMCRLVVSGPGRQIEVAVPANVLIADLLPALLHHLGDNLADAGLAHGGWVLQRLGGAPLDEEGTTASLGLRDGETVFLRPRAAQLPPVDFDDLADGIATGVDTRSGRWRPSMIRWAALGLFAVAICLGAVALALPGPPLARALCAATVATLALAAAFGLTRAGADRGFGLAAAAAAITFAALTGLIAPDLTRSDSALVLGGPQAFTAAVTVLVVALLAAVLVGWAGPFFAAVVAAALLGAVGSALAAFVGFDAGQAAGITAAVGTMATVNVPMLAFHLARIRLAPLPTEPEHLQEDIEPEPSEELLARTGVADRYMTALYTGAAAAVGTSLVIVATAGGWAAWTLLWLVALVRLLALRPMTSAWHRLAHAVPAVAGIVTLAVASLAHAPALLRLLVPVTALPLAGVLFFLLGRLLPGRRLMPYWGRIGDIVQLVATVAIVPTLLTLLGVYAAARALAG</sequence>
<keyword evidence="6 7" id="KW-0472">Membrane</keyword>
<evidence type="ECO:0000256" key="7">
    <source>
        <dbReference type="SAM" id="Phobius"/>
    </source>
</evidence>
<evidence type="ECO:0000256" key="3">
    <source>
        <dbReference type="ARBA" id="ARBA00022475"/>
    </source>
</evidence>
<name>A0A1C3MXL3_9ACTN</name>
<protein>
    <submittedName>
        <fullName evidence="9">Type VII secretion integral membrane protein EccD</fullName>
    </submittedName>
</protein>
<keyword evidence="5 7" id="KW-1133">Transmembrane helix</keyword>
<gene>
    <name evidence="9" type="ORF">GA0070620_0536</name>
</gene>
<comment type="similarity">
    <text evidence="2">Belongs to the EccD/Snm4 family.</text>
</comment>
<evidence type="ECO:0000256" key="2">
    <source>
        <dbReference type="ARBA" id="ARBA00006162"/>
    </source>
</evidence>
<dbReference type="PIRSF" id="PIRSF017804">
    <property type="entry name" value="Secretion_EccD1"/>
    <property type="match status" value="1"/>
</dbReference>
<feature type="transmembrane region" description="Helical" evidence="7">
    <location>
        <begin position="206"/>
        <end position="228"/>
    </location>
</feature>
<evidence type="ECO:0000256" key="6">
    <source>
        <dbReference type="ARBA" id="ARBA00023136"/>
    </source>
</evidence>
<feature type="transmembrane region" description="Helical" evidence="7">
    <location>
        <begin position="174"/>
        <end position="194"/>
    </location>
</feature>
<evidence type="ECO:0000256" key="1">
    <source>
        <dbReference type="ARBA" id="ARBA00004651"/>
    </source>
</evidence>
<reference evidence="10" key="1">
    <citation type="submission" date="2016-06" db="EMBL/GenBank/DDBJ databases">
        <authorList>
            <person name="Varghese N."/>
            <person name="Submissions Spin"/>
        </authorList>
    </citation>
    <scope>NUCLEOTIDE SEQUENCE [LARGE SCALE GENOMIC DNA]</scope>
    <source>
        <strain evidence="10">DSM 45344</strain>
    </source>
</reference>
<keyword evidence="4 7" id="KW-0812">Transmembrane</keyword>
<comment type="subcellular location">
    <subcellularLocation>
        <location evidence="1">Cell membrane</location>
        <topology evidence="1">Multi-pass membrane protein</topology>
    </subcellularLocation>
</comment>
<dbReference type="OrthoDB" id="4775372at2"/>
<evidence type="ECO:0000313" key="10">
    <source>
        <dbReference type="Proteomes" id="UP000199393"/>
    </source>
</evidence>
<accession>A0A1C3MXL3</accession>
<dbReference type="RefSeq" id="WP_091588215.1">
    <property type="nucleotide sequence ID" value="NZ_JBHRWG010000002.1"/>
</dbReference>
<evidence type="ECO:0000256" key="4">
    <source>
        <dbReference type="ARBA" id="ARBA00022692"/>
    </source>
</evidence>
<evidence type="ECO:0000259" key="8">
    <source>
        <dbReference type="Pfam" id="PF19053"/>
    </source>
</evidence>
<feature type="transmembrane region" description="Helical" evidence="7">
    <location>
        <begin position="401"/>
        <end position="422"/>
    </location>
</feature>
<dbReference type="InterPro" id="IPR024962">
    <property type="entry name" value="YukD-like"/>
</dbReference>
<dbReference type="InterPro" id="IPR006707">
    <property type="entry name" value="T7SS_EccD"/>
</dbReference>
<dbReference type="STRING" id="307121.GA0070620_0536"/>
<keyword evidence="3" id="KW-1003">Cell membrane</keyword>
<dbReference type="Gene3D" id="3.10.20.90">
    <property type="entry name" value="Phosphatidylinositol 3-kinase Catalytic Subunit, Chain A, domain 1"/>
    <property type="match status" value="1"/>
</dbReference>
<feature type="transmembrane region" description="Helical" evidence="7">
    <location>
        <begin position="375"/>
        <end position="395"/>
    </location>
</feature>
<dbReference type="Pfam" id="PF08817">
    <property type="entry name" value="YukD"/>
    <property type="match status" value="1"/>
</dbReference>
<dbReference type="AlphaFoldDB" id="A0A1C3MXL3"/>
<evidence type="ECO:0000313" key="9">
    <source>
        <dbReference type="EMBL" id="SBV25067.1"/>
    </source>
</evidence>
<feature type="transmembrane region" description="Helical" evidence="7">
    <location>
        <begin position="147"/>
        <end position="167"/>
    </location>
</feature>
<feature type="transmembrane region" description="Helical" evidence="7">
    <location>
        <begin position="322"/>
        <end position="341"/>
    </location>
</feature>
<feature type="transmembrane region" description="Helical" evidence="7">
    <location>
        <begin position="235"/>
        <end position="258"/>
    </location>
</feature>
<dbReference type="PATRIC" id="fig|307121.4.peg.551"/>
<feature type="transmembrane region" description="Helical" evidence="7">
    <location>
        <begin position="434"/>
        <end position="460"/>
    </location>
</feature>
<dbReference type="EMBL" id="LT598496">
    <property type="protein sequence ID" value="SBV25067.1"/>
    <property type="molecule type" value="Genomic_DNA"/>
</dbReference>
<dbReference type="NCBIfam" id="TIGR03920">
    <property type="entry name" value="T7SS_EccD"/>
    <property type="match status" value="1"/>
</dbReference>
<feature type="domain" description="EccD-like transmembrane" evidence="8">
    <location>
        <begin position="121"/>
        <end position="463"/>
    </location>
</feature>